<evidence type="ECO:0000259" key="2">
    <source>
        <dbReference type="Pfam" id="PF00156"/>
    </source>
</evidence>
<dbReference type="InterPro" id="IPR000836">
    <property type="entry name" value="PRTase_dom"/>
</dbReference>
<dbReference type="KEGG" id="bmur:ABE28_022475"/>
<dbReference type="InterPro" id="IPR051910">
    <property type="entry name" value="ComF/GntX_DNA_util-trans"/>
</dbReference>
<dbReference type="PANTHER" id="PTHR47505:SF1">
    <property type="entry name" value="DNA UTILIZATION PROTEIN YHGH"/>
    <property type="match status" value="1"/>
</dbReference>
<dbReference type="RefSeq" id="WP_064467176.1">
    <property type="nucleotide sequence ID" value="NZ_CP017080.1"/>
</dbReference>
<dbReference type="CDD" id="cd06223">
    <property type="entry name" value="PRTases_typeI"/>
    <property type="match status" value="1"/>
</dbReference>
<dbReference type="AlphaFoldDB" id="A0A1B3XV84"/>
<dbReference type="SUPFAM" id="SSF53271">
    <property type="entry name" value="PRTase-like"/>
    <property type="match status" value="1"/>
</dbReference>
<accession>A0A1B3XV84</accession>
<comment type="similarity">
    <text evidence="1">Belongs to the ComF/GntX family.</text>
</comment>
<name>A0A1B3XV84_9BACI</name>
<evidence type="ECO:0000313" key="3">
    <source>
        <dbReference type="EMBL" id="AOH57120.1"/>
    </source>
</evidence>
<dbReference type="STRING" id="264697.ABE28_022475"/>
<gene>
    <name evidence="3" type="ORF">ABE28_022475</name>
</gene>
<proteinExistence type="inferred from homology"/>
<dbReference type="Pfam" id="PF00156">
    <property type="entry name" value="Pribosyltran"/>
    <property type="match status" value="1"/>
</dbReference>
<dbReference type="EMBL" id="CP017080">
    <property type="protein sequence ID" value="AOH57120.1"/>
    <property type="molecule type" value="Genomic_DNA"/>
</dbReference>
<reference evidence="3 4" key="1">
    <citation type="submission" date="2016-08" db="EMBL/GenBank/DDBJ databases">
        <title>Complete genome sequence of Bacillus muralis G25-68, a strain with toxicity to nematodes.</title>
        <authorList>
            <person name="Zheng Z."/>
        </authorList>
    </citation>
    <scope>NUCLEOTIDE SEQUENCE [LARGE SCALE GENOMIC DNA]</scope>
    <source>
        <strain evidence="3 4">G25-68</strain>
    </source>
</reference>
<evidence type="ECO:0000256" key="1">
    <source>
        <dbReference type="ARBA" id="ARBA00008007"/>
    </source>
</evidence>
<feature type="domain" description="Phosphoribosyltransferase" evidence="2">
    <location>
        <begin position="138"/>
        <end position="228"/>
    </location>
</feature>
<evidence type="ECO:0000313" key="4">
    <source>
        <dbReference type="Proteomes" id="UP000077926"/>
    </source>
</evidence>
<keyword evidence="4" id="KW-1185">Reference proteome</keyword>
<sequence length="230" mass="26319">MRRCLVCDEAMKDALTWRNLLKPLEAKAICKGCEGKLERITGKRCSFCSRSLAGNYSSGDICFDCTRWESDEQWSGYLSKNISLFHYNEHLKGIIAKYKYRGDYALAEIFVPYMREILEDMEYDLITCIPLSDERLKERGFNQAQALADLLGLRTVELLTRIDTEKQSKKSRHERMTLPQVFQIAKKDLLRNQSILVIDDIYTTGTTLRQAAKALKKAGAKAVSSITLSR</sequence>
<dbReference type="Gene3D" id="3.40.50.2020">
    <property type="match status" value="1"/>
</dbReference>
<dbReference type="OrthoDB" id="9779910at2"/>
<protein>
    <recommendedName>
        <fullName evidence="2">Phosphoribosyltransferase domain-containing protein</fullName>
    </recommendedName>
</protein>
<dbReference type="Proteomes" id="UP000077926">
    <property type="component" value="Chromosome"/>
</dbReference>
<dbReference type="InterPro" id="IPR029057">
    <property type="entry name" value="PRTase-like"/>
</dbReference>
<organism evidence="3 4">
    <name type="scientific">Peribacillus muralis</name>
    <dbReference type="NCBI Taxonomy" id="264697"/>
    <lineage>
        <taxon>Bacteria</taxon>
        <taxon>Bacillati</taxon>
        <taxon>Bacillota</taxon>
        <taxon>Bacilli</taxon>
        <taxon>Bacillales</taxon>
        <taxon>Bacillaceae</taxon>
        <taxon>Peribacillus</taxon>
    </lineage>
</organism>
<dbReference type="PANTHER" id="PTHR47505">
    <property type="entry name" value="DNA UTILIZATION PROTEIN YHGH"/>
    <property type="match status" value="1"/>
</dbReference>